<proteinExistence type="predicted"/>
<reference evidence="1 2" key="1">
    <citation type="submission" date="2024-01" db="EMBL/GenBank/DDBJ databases">
        <title>The genomes of 5 underutilized Papilionoideae crops provide insights into root nodulation and disease resistance.</title>
        <authorList>
            <person name="Yuan L."/>
        </authorList>
    </citation>
    <scope>NUCLEOTIDE SEQUENCE [LARGE SCALE GENOMIC DNA]</scope>
    <source>
        <strain evidence="1">LY-2023</strain>
        <tissue evidence="1">Leaf</tissue>
    </source>
</reference>
<accession>A0AAN9K7R9</accession>
<comment type="caution">
    <text evidence="1">The sequence shown here is derived from an EMBL/GenBank/DDBJ whole genome shotgun (WGS) entry which is preliminary data.</text>
</comment>
<keyword evidence="2" id="KW-1185">Reference proteome</keyword>
<dbReference type="AlphaFoldDB" id="A0AAN9K7R9"/>
<dbReference type="EMBL" id="JAYKXN010000002">
    <property type="protein sequence ID" value="KAK7311107.1"/>
    <property type="molecule type" value="Genomic_DNA"/>
</dbReference>
<protein>
    <submittedName>
        <fullName evidence="1">Uncharacterized protein</fullName>
    </submittedName>
</protein>
<dbReference type="Proteomes" id="UP001359559">
    <property type="component" value="Unassembled WGS sequence"/>
</dbReference>
<organism evidence="1 2">
    <name type="scientific">Clitoria ternatea</name>
    <name type="common">Butterfly pea</name>
    <dbReference type="NCBI Taxonomy" id="43366"/>
    <lineage>
        <taxon>Eukaryota</taxon>
        <taxon>Viridiplantae</taxon>
        <taxon>Streptophyta</taxon>
        <taxon>Embryophyta</taxon>
        <taxon>Tracheophyta</taxon>
        <taxon>Spermatophyta</taxon>
        <taxon>Magnoliopsida</taxon>
        <taxon>eudicotyledons</taxon>
        <taxon>Gunneridae</taxon>
        <taxon>Pentapetalae</taxon>
        <taxon>rosids</taxon>
        <taxon>fabids</taxon>
        <taxon>Fabales</taxon>
        <taxon>Fabaceae</taxon>
        <taxon>Papilionoideae</taxon>
        <taxon>50 kb inversion clade</taxon>
        <taxon>NPAAA clade</taxon>
        <taxon>indigoferoid/millettioid clade</taxon>
        <taxon>Phaseoleae</taxon>
        <taxon>Clitoria</taxon>
    </lineage>
</organism>
<name>A0AAN9K7R9_CLITE</name>
<evidence type="ECO:0000313" key="2">
    <source>
        <dbReference type="Proteomes" id="UP001359559"/>
    </source>
</evidence>
<gene>
    <name evidence="1" type="ORF">RJT34_09015</name>
</gene>
<sequence>MFELCSSCDVWVSVLLKGQVKSSNVCAVVRLFAAVTVWCYDALFSGALAVAASYTGLPSQSYPCGEGLFFSKF</sequence>
<evidence type="ECO:0000313" key="1">
    <source>
        <dbReference type="EMBL" id="KAK7311107.1"/>
    </source>
</evidence>